<keyword evidence="1" id="KW-0472">Membrane</keyword>
<dbReference type="InParanoid" id="A0A0P0XPE3"/>
<accession>A0A0P0XPE3</accession>
<evidence type="ECO:0000256" key="1">
    <source>
        <dbReference type="SAM" id="Phobius"/>
    </source>
</evidence>
<organism evidence="2 3">
    <name type="scientific">Oryza sativa subsp. japonica</name>
    <name type="common">Rice</name>
    <dbReference type="NCBI Taxonomy" id="39947"/>
    <lineage>
        <taxon>Eukaryota</taxon>
        <taxon>Viridiplantae</taxon>
        <taxon>Streptophyta</taxon>
        <taxon>Embryophyta</taxon>
        <taxon>Tracheophyta</taxon>
        <taxon>Spermatophyta</taxon>
        <taxon>Magnoliopsida</taxon>
        <taxon>Liliopsida</taxon>
        <taxon>Poales</taxon>
        <taxon>Poaceae</taxon>
        <taxon>BOP clade</taxon>
        <taxon>Oryzoideae</taxon>
        <taxon>Oryzeae</taxon>
        <taxon>Oryzinae</taxon>
        <taxon>Oryza</taxon>
        <taxon>Oryza sativa</taxon>
    </lineage>
</organism>
<evidence type="ECO:0000313" key="3">
    <source>
        <dbReference type="Proteomes" id="UP000059680"/>
    </source>
</evidence>
<dbReference type="AlphaFoldDB" id="A0A0P0XPE3"/>
<reference evidence="2 3" key="2">
    <citation type="journal article" date="2013" name="Plant Cell Physiol.">
        <title>Rice Annotation Project Database (RAP-DB): an integrative and interactive database for rice genomics.</title>
        <authorList>
            <person name="Sakai H."/>
            <person name="Lee S.S."/>
            <person name="Tanaka T."/>
            <person name="Numa H."/>
            <person name="Kim J."/>
            <person name="Kawahara Y."/>
            <person name="Wakimoto H."/>
            <person name="Yang C.C."/>
            <person name="Iwamoto M."/>
            <person name="Abe T."/>
            <person name="Yamada Y."/>
            <person name="Muto A."/>
            <person name="Inokuchi H."/>
            <person name="Ikemura T."/>
            <person name="Matsumoto T."/>
            <person name="Sasaki T."/>
            <person name="Itoh T."/>
        </authorList>
    </citation>
    <scope>NUCLEOTIDE SEQUENCE [LARGE SCALE GENOMIC DNA]</scope>
    <source>
        <strain evidence="3">cv. Nipponbare</strain>
    </source>
</reference>
<keyword evidence="1" id="KW-0812">Transmembrane</keyword>
<protein>
    <submittedName>
        <fullName evidence="2">Os09g0520550 protein</fullName>
    </submittedName>
</protein>
<proteinExistence type="predicted"/>
<dbReference type="PaxDb" id="39947-A0A0P0XPE3"/>
<evidence type="ECO:0000313" key="2">
    <source>
        <dbReference type="EMBL" id="BAT09008.1"/>
    </source>
</evidence>
<dbReference type="EMBL" id="AP014965">
    <property type="protein sequence ID" value="BAT09008.1"/>
    <property type="molecule type" value="Genomic_DNA"/>
</dbReference>
<reference evidence="2 3" key="3">
    <citation type="journal article" date="2013" name="Rice">
        <title>Improvement of the Oryza sativa Nipponbare reference genome using next generation sequence and optical map data.</title>
        <authorList>
            <person name="Kawahara Y."/>
            <person name="de la Bastide M."/>
            <person name="Hamilton J.P."/>
            <person name="Kanamori H."/>
            <person name="McCombie W.R."/>
            <person name="Ouyang S."/>
            <person name="Schwartz D.C."/>
            <person name="Tanaka T."/>
            <person name="Wu J."/>
            <person name="Zhou S."/>
            <person name="Childs K.L."/>
            <person name="Davidson R.M."/>
            <person name="Lin H."/>
            <person name="Quesada-Ocampo L."/>
            <person name="Vaillancourt B."/>
            <person name="Sakai H."/>
            <person name="Lee S.S."/>
            <person name="Kim J."/>
            <person name="Numa H."/>
            <person name="Itoh T."/>
            <person name="Buell C.R."/>
            <person name="Matsumoto T."/>
        </authorList>
    </citation>
    <scope>NUCLEOTIDE SEQUENCE [LARGE SCALE GENOMIC DNA]</scope>
    <source>
        <strain evidence="3">cv. Nipponbare</strain>
    </source>
</reference>
<dbReference type="Proteomes" id="UP000059680">
    <property type="component" value="Chromosome 9"/>
</dbReference>
<sequence length="84" mass="9912">ACNEQCKDYFTLVKVFLYFSFYEIYIHSPYRRIDVFENSRIKVSTYPYHRTSIAYLCIILLLSVSPVLSGFCRVTAMTLVWSYG</sequence>
<name>A0A0P0XPE3_ORYSJ</name>
<keyword evidence="1" id="KW-1133">Transmembrane helix</keyword>
<feature type="non-terminal residue" evidence="2">
    <location>
        <position position="1"/>
    </location>
</feature>
<dbReference type="Gramene" id="Os09t0520550-01">
    <property type="protein sequence ID" value="Os09t0520550-01"/>
    <property type="gene ID" value="Os09g0520550"/>
</dbReference>
<keyword evidence="3" id="KW-1185">Reference proteome</keyword>
<reference evidence="3" key="1">
    <citation type="journal article" date="2005" name="Nature">
        <title>The map-based sequence of the rice genome.</title>
        <authorList>
            <consortium name="International rice genome sequencing project (IRGSP)"/>
            <person name="Matsumoto T."/>
            <person name="Wu J."/>
            <person name="Kanamori H."/>
            <person name="Katayose Y."/>
            <person name="Fujisawa M."/>
            <person name="Namiki N."/>
            <person name="Mizuno H."/>
            <person name="Yamamoto K."/>
            <person name="Antonio B.A."/>
            <person name="Baba T."/>
            <person name="Sakata K."/>
            <person name="Nagamura Y."/>
            <person name="Aoki H."/>
            <person name="Arikawa K."/>
            <person name="Arita K."/>
            <person name="Bito T."/>
            <person name="Chiden Y."/>
            <person name="Fujitsuka N."/>
            <person name="Fukunaka R."/>
            <person name="Hamada M."/>
            <person name="Harada C."/>
            <person name="Hayashi A."/>
            <person name="Hijishita S."/>
            <person name="Honda M."/>
            <person name="Hosokawa S."/>
            <person name="Ichikawa Y."/>
            <person name="Idonuma A."/>
            <person name="Iijima M."/>
            <person name="Ikeda M."/>
            <person name="Ikeno M."/>
            <person name="Ito K."/>
            <person name="Ito S."/>
            <person name="Ito T."/>
            <person name="Ito Y."/>
            <person name="Ito Y."/>
            <person name="Iwabuchi A."/>
            <person name="Kamiya K."/>
            <person name="Karasawa W."/>
            <person name="Kurita K."/>
            <person name="Katagiri S."/>
            <person name="Kikuta A."/>
            <person name="Kobayashi H."/>
            <person name="Kobayashi N."/>
            <person name="Machita K."/>
            <person name="Maehara T."/>
            <person name="Masukawa M."/>
            <person name="Mizubayashi T."/>
            <person name="Mukai Y."/>
            <person name="Nagasaki H."/>
            <person name="Nagata Y."/>
            <person name="Naito S."/>
            <person name="Nakashima M."/>
            <person name="Nakama Y."/>
            <person name="Nakamichi Y."/>
            <person name="Nakamura M."/>
            <person name="Meguro A."/>
            <person name="Negishi M."/>
            <person name="Ohta I."/>
            <person name="Ohta T."/>
            <person name="Okamoto M."/>
            <person name="Ono N."/>
            <person name="Saji S."/>
            <person name="Sakaguchi M."/>
            <person name="Sakai K."/>
            <person name="Shibata M."/>
            <person name="Shimokawa T."/>
            <person name="Song J."/>
            <person name="Takazaki Y."/>
            <person name="Terasawa K."/>
            <person name="Tsugane M."/>
            <person name="Tsuji K."/>
            <person name="Ueda S."/>
            <person name="Waki K."/>
            <person name="Yamagata H."/>
            <person name="Yamamoto M."/>
            <person name="Yamamoto S."/>
            <person name="Yamane H."/>
            <person name="Yoshiki S."/>
            <person name="Yoshihara R."/>
            <person name="Yukawa K."/>
            <person name="Zhong H."/>
            <person name="Yano M."/>
            <person name="Yuan Q."/>
            <person name="Ouyang S."/>
            <person name="Liu J."/>
            <person name="Jones K.M."/>
            <person name="Gansberger K."/>
            <person name="Moffat K."/>
            <person name="Hill J."/>
            <person name="Bera J."/>
            <person name="Fadrosh D."/>
            <person name="Jin S."/>
            <person name="Johri S."/>
            <person name="Kim M."/>
            <person name="Overton L."/>
            <person name="Reardon M."/>
            <person name="Tsitrin T."/>
            <person name="Vuong H."/>
            <person name="Weaver B."/>
            <person name="Ciecko A."/>
            <person name="Tallon L."/>
            <person name="Jackson J."/>
            <person name="Pai G."/>
            <person name="Aken S.V."/>
            <person name="Utterback T."/>
            <person name="Reidmuller S."/>
            <person name="Feldblyum T."/>
            <person name="Hsiao J."/>
            <person name="Zismann V."/>
            <person name="Iobst S."/>
            <person name="de Vazeille A.R."/>
            <person name="Buell C.R."/>
            <person name="Ying K."/>
            <person name="Li Y."/>
            <person name="Lu T."/>
            <person name="Huang Y."/>
            <person name="Zhao Q."/>
            <person name="Feng Q."/>
            <person name="Zhang L."/>
            <person name="Zhu J."/>
            <person name="Weng Q."/>
            <person name="Mu J."/>
            <person name="Lu Y."/>
            <person name="Fan D."/>
            <person name="Liu Y."/>
            <person name="Guan J."/>
            <person name="Zhang Y."/>
            <person name="Yu S."/>
            <person name="Liu X."/>
            <person name="Zhang Y."/>
            <person name="Hong G."/>
            <person name="Han B."/>
            <person name="Choisne N."/>
            <person name="Demange N."/>
            <person name="Orjeda G."/>
            <person name="Samain S."/>
            <person name="Cattolico L."/>
            <person name="Pelletier E."/>
            <person name="Couloux A."/>
            <person name="Segurens B."/>
            <person name="Wincker P."/>
            <person name="D'Hont A."/>
            <person name="Scarpelli C."/>
            <person name="Weissenbach J."/>
            <person name="Salanoubat M."/>
            <person name="Quetier F."/>
            <person name="Yu Y."/>
            <person name="Kim H.R."/>
            <person name="Rambo T."/>
            <person name="Currie J."/>
            <person name="Collura K."/>
            <person name="Luo M."/>
            <person name="Yang T."/>
            <person name="Ammiraju J.S.S."/>
            <person name="Engler F."/>
            <person name="Soderlund C."/>
            <person name="Wing R.A."/>
            <person name="Palmer L.E."/>
            <person name="de la Bastide M."/>
            <person name="Spiegel L."/>
            <person name="Nascimento L."/>
            <person name="Zutavern T."/>
            <person name="O'Shaughnessy A."/>
            <person name="Dike S."/>
            <person name="Dedhia N."/>
            <person name="Preston R."/>
            <person name="Balija V."/>
            <person name="McCombie W.R."/>
            <person name="Chow T."/>
            <person name="Chen H."/>
            <person name="Chung M."/>
            <person name="Chen C."/>
            <person name="Shaw J."/>
            <person name="Wu H."/>
            <person name="Hsiao K."/>
            <person name="Chao Y."/>
            <person name="Chu M."/>
            <person name="Cheng C."/>
            <person name="Hour A."/>
            <person name="Lee P."/>
            <person name="Lin S."/>
            <person name="Lin Y."/>
            <person name="Liou J."/>
            <person name="Liu S."/>
            <person name="Hsing Y."/>
            <person name="Raghuvanshi S."/>
            <person name="Mohanty A."/>
            <person name="Bharti A.K."/>
            <person name="Gaur A."/>
            <person name="Gupta V."/>
            <person name="Kumar D."/>
            <person name="Ravi V."/>
            <person name="Vij S."/>
            <person name="Kapur A."/>
            <person name="Khurana P."/>
            <person name="Khurana P."/>
            <person name="Khurana J.P."/>
            <person name="Tyagi A.K."/>
            <person name="Gaikwad K."/>
            <person name="Singh A."/>
            <person name="Dalal V."/>
            <person name="Srivastava S."/>
            <person name="Dixit A."/>
            <person name="Pal A.K."/>
            <person name="Ghazi I.A."/>
            <person name="Yadav M."/>
            <person name="Pandit A."/>
            <person name="Bhargava A."/>
            <person name="Sureshbabu K."/>
            <person name="Batra K."/>
            <person name="Sharma T.R."/>
            <person name="Mohapatra T."/>
            <person name="Singh N.K."/>
            <person name="Messing J."/>
            <person name="Nelson A.B."/>
            <person name="Fuks G."/>
            <person name="Kavchok S."/>
            <person name="Keizer G."/>
            <person name="Linton E."/>
            <person name="Llaca V."/>
            <person name="Song R."/>
            <person name="Tanyolac B."/>
            <person name="Young S."/>
            <person name="Ho-Il K."/>
            <person name="Hahn J.H."/>
            <person name="Sangsakoo G."/>
            <person name="Vanavichit A."/>
            <person name="de Mattos Luiz.A.T."/>
            <person name="Zimmer P.D."/>
            <person name="Malone G."/>
            <person name="Dellagostin O."/>
            <person name="de Oliveira A.C."/>
            <person name="Bevan M."/>
            <person name="Bancroft I."/>
            <person name="Minx P."/>
            <person name="Cordum H."/>
            <person name="Wilson R."/>
            <person name="Cheng Z."/>
            <person name="Jin W."/>
            <person name="Jiang J."/>
            <person name="Leong S.A."/>
            <person name="Iwama H."/>
            <person name="Gojobori T."/>
            <person name="Itoh T."/>
            <person name="Niimura Y."/>
            <person name="Fujii Y."/>
            <person name="Habara T."/>
            <person name="Sakai H."/>
            <person name="Sato Y."/>
            <person name="Wilson G."/>
            <person name="Kumar K."/>
            <person name="McCouch S."/>
            <person name="Juretic N."/>
            <person name="Hoen D."/>
            <person name="Wright S."/>
            <person name="Bruskiewich R."/>
            <person name="Bureau T."/>
            <person name="Miyao A."/>
            <person name="Hirochika H."/>
            <person name="Nishikawa T."/>
            <person name="Kadowaki K."/>
            <person name="Sugiura M."/>
            <person name="Burr B."/>
            <person name="Sasaki T."/>
        </authorList>
    </citation>
    <scope>NUCLEOTIDE SEQUENCE [LARGE SCALE GENOMIC DNA]</scope>
    <source>
        <strain evidence="3">cv. Nipponbare</strain>
    </source>
</reference>
<gene>
    <name evidence="2" type="ordered locus">Os09g0520550</name>
    <name evidence="2" type="ORF">OSNPB_090520550</name>
</gene>
<feature type="transmembrane region" description="Helical" evidence="1">
    <location>
        <begin position="53"/>
        <end position="81"/>
    </location>
</feature>